<dbReference type="RefSeq" id="WP_113954575.1">
    <property type="nucleotide sequence ID" value="NZ_QNRT01000002.1"/>
</dbReference>
<dbReference type="Proteomes" id="UP000253083">
    <property type="component" value="Unassembled WGS sequence"/>
</dbReference>
<dbReference type="InParanoid" id="A0A395JPT2"/>
<dbReference type="Pfam" id="PF06271">
    <property type="entry name" value="RDD"/>
    <property type="match status" value="1"/>
</dbReference>
<evidence type="ECO:0000259" key="7">
    <source>
        <dbReference type="Pfam" id="PF06271"/>
    </source>
</evidence>
<protein>
    <submittedName>
        <fullName evidence="8">Putative RDD family membrane protein YckC</fullName>
    </submittedName>
</protein>
<feature type="domain" description="RDD" evidence="7">
    <location>
        <begin position="31"/>
        <end position="156"/>
    </location>
</feature>
<keyword evidence="4 6" id="KW-1133">Transmembrane helix</keyword>
<dbReference type="InterPro" id="IPR010432">
    <property type="entry name" value="RDD"/>
</dbReference>
<dbReference type="OrthoDB" id="9793824at2"/>
<organism evidence="8 9">
    <name type="scientific">Arenicella xantha</name>
    <dbReference type="NCBI Taxonomy" id="644221"/>
    <lineage>
        <taxon>Bacteria</taxon>
        <taxon>Pseudomonadati</taxon>
        <taxon>Pseudomonadota</taxon>
        <taxon>Gammaproteobacteria</taxon>
        <taxon>Arenicellales</taxon>
        <taxon>Arenicellaceae</taxon>
        <taxon>Arenicella</taxon>
    </lineage>
</organism>
<evidence type="ECO:0000256" key="5">
    <source>
        <dbReference type="ARBA" id="ARBA00023136"/>
    </source>
</evidence>
<evidence type="ECO:0000256" key="2">
    <source>
        <dbReference type="ARBA" id="ARBA00022475"/>
    </source>
</evidence>
<accession>A0A395JPT2</accession>
<feature type="transmembrane region" description="Helical" evidence="6">
    <location>
        <begin position="73"/>
        <end position="93"/>
    </location>
</feature>
<feature type="transmembrane region" description="Helical" evidence="6">
    <location>
        <begin position="34"/>
        <end position="61"/>
    </location>
</feature>
<keyword evidence="2" id="KW-1003">Cell membrane</keyword>
<keyword evidence="9" id="KW-1185">Reference proteome</keyword>
<name>A0A395JPT2_9GAMM</name>
<evidence type="ECO:0000313" key="8">
    <source>
        <dbReference type="EMBL" id="RBP51578.1"/>
    </source>
</evidence>
<comment type="subcellular location">
    <subcellularLocation>
        <location evidence="1">Cell membrane</location>
        <topology evidence="1">Multi-pass membrane protein</topology>
    </subcellularLocation>
</comment>
<evidence type="ECO:0000256" key="6">
    <source>
        <dbReference type="SAM" id="Phobius"/>
    </source>
</evidence>
<proteinExistence type="predicted"/>
<reference evidence="8 9" key="1">
    <citation type="submission" date="2018-06" db="EMBL/GenBank/DDBJ databases">
        <title>Genomic Encyclopedia of Type Strains, Phase IV (KMG-IV): sequencing the most valuable type-strain genomes for metagenomic binning, comparative biology and taxonomic classification.</title>
        <authorList>
            <person name="Goeker M."/>
        </authorList>
    </citation>
    <scope>NUCLEOTIDE SEQUENCE [LARGE SCALE GENOMIC DNA]</scope>
    <source>
        <strain evidence="8 9">DSM 24032</strain>
    </source>
</reference>
<keyword evidence="3 6" id="KW-0812">Transmembrane</keyword>
<keyword evidence="5 6" id="KW-0472">Membrane</keyword>
<dbReference type="InterPro" id="IPR051791">
    <property type="entry name" value="Pra-immunoreactive"/>
</dbReference>
<dbReference type="GO" id="GO:0005886">
    <property type="term" value="C:plasma membrane"/>
    <property type="evidence" value="ECO:0007669"/>
    <property type="project" value="UniProtKB-SubCell"/>
</dbReference>
<dbReference type="PANTHER" id="PTHR36115:SF4">
    <property type="entry name" value="MEMBRANE PROTEIN"/>
    <property type="match status" value="1"/>
</dbReference>
<feature type="transmembrane region" description="Helical" evidence="6">
    <location>
        <begin position="123"/>
        <end position="145"/>
    </location>
</feature>
<sequence length="164" mass="18275">MTTPNDTNPYAITPQADLGQTSTRSGANLRYAGFWIRVAATVIDTIILMLVIMPLMFLVYGGDVLSEGNMSNGFWDVMISYVLPAVAYIVLWVKIGGTPGKRLLGLRIVNESTLQNLTWGAAIIRYIGYFVSMFLLFIGYIWVAFDKKKKGLHDYMGSSIVIYD</sequence>
<dbReference type="PANTHER" id="PTHR36115">
    <property type="entry name" value="PROLINE-RICH ANTIGEN HOMOLOG-RELATED"/>
    <property type="match status" value="1"/>
</dbReference>
<evidence type="ECO:0000313" key="9">
    <source>
        <dbReference type="Proteomes" id="UP000253083"/>
    </source>
</evidence>
<evidence type="ECO:0000256" key="3">
    <source>
        <dbReference type="ARBA" id="ARBA00022692"/>
    </source>
</evidence>
<evidence type="ECO:0000256" key="4">
    <source>
        <dbReference type="ARBA" id="ARBA00022989"/>
    </source>
</evidence>
<gene>
    <name evidence="8" type="ORF">DFR28_1021008</name>
</gene>
<evidence type="ECO:0000256" key="1">
    <source>
        <dbReference type="ARBA" id="ARBA00004651"/>
    </source>
</evidence>
<dbReference type="AlphaFoldDB" id="A0A395JPT2"/>
<comment type="caution">
    <text evidence="8">The sequence shown here is derived from an EMBL/GenBank/DDBJ whole genome shotgun (WGS) entry which is preliminary data.</text>
</comment>
<dbReference type="EMBL" id="QNRT01000002">
    <property type="protein sequence ID" value="RBP51578.1"/>
    <property type="molecule type" value="Genomic_DNA"/>
</dbReference>